<evidence type="ECO:0008006" key="3">
    <source>
        <dbReference type="Google" id="ProtNLM"/>
    </source>
</evidence>
<evidence type="ECO:0000313" key="1">
    <source>
        <dbReference type="EMBL" id="OGZ64539.1"/>
    </source>
</evidence>
<dbReference type="AlphaFoldDB" id="A0A1G2HQ62"/>
<comment type="caution">
    <text evidence="1">The sequence shown here is derived from an EMBL/GenBank/DDBJ whole genome shotgun (WGS) entry which is preliminary data.</text>
</comment>
<name>A0A1G2HQ62_9BACT</name>
<accession>A0A1G2HQ62</accession>
<sequence length="96" mass="10952">MAVRITCIKKDNGHHFNPHEAIESLRWWNESDGDRGICTRLEMVKFLEGKGVAYVKDVYGNKAYLFVRESANGNKFVQTHADGKITNNLLQLPECN</sequence>
<dbReference type="Pfam" id="PF13031">
    <property type="entry name" value="DUF3892"/>
    <property type="match status" value="1"/>
</dbReference>
<dbReference type="EMBL" id="MHOO01000004">
    <property type="protein sequence ID" value="OGZ64539.1"/>
    <property type="molecule type" value="Genomic_DNA"/>
</dbReference>
<protein>
    <recommendedName>
        <fullName evidence="3">DUF3892 domain-containing protein</fullName>
    </recommendedName>
</protein>
<proteinExistence type="predicted"/>
<organism evidence="1 2">
    <name type="scientific">Candidatus Staskawiczbacteria bacterium RIFCSPHIGHO2_01_FULL_39_25</name>
    <dbReference type="NCBI Taxonomy" id="1802202"/>
    <lineage>
        <taxon>Bacteria</taxon>
        <taxon>Candidatus Staskawicziibacteriota</taxon>
    </lineage>
</organism>
<evidence type="ECO:0000313" key="2">
    <source>
        <dbReference type="Proteomes" id="UP000176855"/>
    </source>
</evidence>
<dbReference type="Proteomes" id="UP000176855">
    <property type="component" value="Unassembled WGS sequence"/>
</dbReference>
<gene>
    <name evidence="1" type="ORF">A2730_02475</name>
</gene>
<dbReference type="STRING" id="1802202.A2730_02475"/>
<dbReference type="InterPro" id="IPR024997">
    <property type="entry name" value="DUF3892"/>
</dbReference>
<reference evidence="1 2" key="1">
    <citation type="journal article" date="2016" name="Nat. Commun.">
        <title>Thousands of microbial genomes shed light on interconnected biogeochemical processes in an aquifer system.</title>
        <authorList>
            <person name="Anantharaman K."/>
            <person name="Brown C.T."/>
            <person name="Hug L.A."/>
            <person name="Sharon I."/>
            <person name="Castelle C.J."/>
            <person name="Probst A.J."/>
            <person name="Thomas B.C."/>
            <person name="Singh A."/>
            <person name="Wilkins M.J."/>
            <person name="Karaoz U."/>
            <person name="Brodie E.L."/>
            <person name="Williams K.H."/>
            <person name="Hubbard S.S."/>
            <person name="Banfield J.F."/>
        </authorList>
    </citation>
    <scope>NUCLEOTIDE SEQUENCE [LARGE SCALE GENOMIC DNA]</scope>
</reference>